<feature type="transmembrane region" description="Helical" evidence="2">
    <location>
        <begin position="570"/>
        <end position="588"/>
    </location>
</feature>
<keyword evidence="2" id="KW-0472">Membrane</keyword>
<feature type="transmembrane region" description="Helical" evidence="2">
    <location>
        <begin position="540"/>
        <end position="558"/>
    </location>
</feature>
<feature type="transmembrane region" description="Helical" evidence="2">
    <location>
        <begin position="684"/>
        <end position="704"/>
    </location>
</feature>
<evidence type="ECO:0000313" key="4">
    <source>
        <dbReference type="Proteomes" id="UP000002484"/>
    </source>
</evidence>
<dbReference type="HOGENOM" id="CLU_016333_0_0_11"/>
<gene>
    <name evidence="3" type="ordered locus">FraEuI1c_7202</name>
</gene>
<feature type="transmembrane region" description="Helical" evidence="2">
    <location>
        <begin position="299"/>
        <end position="331"/>
    </location>
</feature>
<organism evidence="3 4">
    <name type="scientific">Pseudofrankia inefficax (strain DSM 45817 / CECT 9037 / DDB 130130 / EuI1c)</name>
    <name type="common">Frankia inefficax</name>
    <dbReference type="NCBI Taxonomy" id="298654"/>
    <lineage>
        <taxon>Bacteria</taxon>
        <taxon>Bacillati</taxon>
        <taxon>Actinomycetota</taxon>
        <taxon>Actinomycetes</taxon>
        <taxon>Frankiales</taxon>
        <taxon>Frankiaceae</taxon>
        <taxon>Pseudofrankia</taxon>
    </lineage>
</organism>
<dbReference type="AlphaFoldDB" id="E3IZX4"/>
<sequence length="866" mass="89334">MRWWVTLSSADRAPVGPADPDDGTGVLVEPALVSAVPAEPGVASGALAESDANPADAGSPSDGSGGPASSGTAEPAPAARARRRVARTDLWWAGGVGAALVAVDVVLRAYLRRPFWYDEIWRGHFVSEPLATFWPELAKANTPSAIGWVVVERLGGDVLGWHTWVLRLPGFVALPLLGIGITLLVGRFAGRLAGAFAALWICLNSTLLDLGTQLKPYTIETLAAVVAVLLWLADDRPLRGAGPGVGSSGAGSNIAAGPGTTAAAALGGPASGSRTGGEAHGSGGGRPHRLDRGRLARRTAAGVVGLFSVPAIFIIAPLAAADVILVAYATWAARRPDQPLDSRLVQPRDSGADLPLDSHGRDASPARPDGQQQSERAASPDWWHGRPAGVARPSEAVPAGQPETEARGIWSPGTWARARARARVALVAGAWRGAEALPALVLTAANTFFFVGHQSSQRLGHYWDAQFLAGRGLAGGLAFIARQVRDIVTGTPPGIDRYDPSLLHPPTDGSWTSYWVLAPAVVACGLAGVAVLARRHDGRLILLALGGAQLAMLAASAVRFWPFGPTRTNLFLVPLIVLVVVTGAVALMRRLAAAAHAAISGPAGQLRRTESGDTSLAGAPAAEIPIQGSALRAAAPREAVGPGESVGDASSGGSTSHVGPADPDGEAPAAPVASPRRGLGARRVGTIASAVVIVGVVAVAGTTAQISSASKDGRLYEQRDRLRGLDLTVDAAIAARRLYLPGDLVVVGGRLIRPGWIYSMEASDDAARRPADLPPRPAGATGEPPRIPRSDTVFFVQPGVGQVKAAVDARTPAPNRLLLFVFDLDATSARSDLADLRRSGWCPSGSYLFPQAGTLTVLTHCQPAAG</sequence>
<feature type="region of interest" description="Disordered" evidence="1">
    <location>
        <begin position="43"/>
        <end position="79"/>
    </location>
</feature>
<dbReference type="STRING" id="298654.FraEuI1c_7202"/>
<feature type="transmembrane region" description="Helical" evidence="2">
    <location>
        <begin position="514"/>
        <end position="533"/>
    </location>
</feature>
<evidence type="ECO:0000256" key="1">
    <source>
        <dbReference type="SAM" id="MobiDB-lite"/>
    </source>
</evidence>
<feature type="region of interest" description="Disordered" evidence="1">
    <location>
        <begin position="637"/>
        <end position="676"/>
    </location>
</feature>
<feature type="region of interest" description="Disordered" evidence="1">
    <location>
        <begin position="1"/>
        <end position="26"/>
    </location>
</feature>
<feature type="region of interest" description="Disordered" evidence="1">
    <location>
        <begin position="767"/>
        <end position="788"/>
    </location>
</feature>
<reference evidence="3 4" key="1">
    <citation type="submission" date="2010-10" db="EMBL/GenBank/DDBJ databases">
        <title>Complete sequence of Frankia sp. EuI1c.</title>
        <authorList>
            <consortium name="US DOE Joint Genome Institute"/>
            <person name="Lucas S."/>
            <person name="Copeland A."/>
            <person name="Lapidus A."/>
            <person name="Cheng J.-F."/>
            <person name="Bruce D."/>
            <person name="Goodwin L."/>
            <person name="Pitluck S."/>
            <person name="Chertkov O."/>
            <person name="Detter J.C."/>
            <person name="Han C."/>
            <person name="Tapia R."/>
            <person name="Land M."/>
            <person name="Hauser L."/>
            <person name="Jeffries C."/>
            <person name="Kyrpides N."/>
            <person name="Ivanova N."/>
            <person name="Mikhailova N."/>
            <person name="Beauchemin N."/>
            <person name="Sen A."/>
            <person name="Sur S.A."/>
            <person name="Gtari M."/>
            <person name="Wall L."/>
            <person name="Tisa L."/>
            <person name="Woyke T."/>
        </authorList>
    </citation>
    <scope>NUCLEOTIDE SEQUENCE [LARGE SCALE GENOMIC DNA]</scope>
    <source>
        <strain evidence="4">DSM 45817 / CECT 9037 / EuI1c</strain>
    </source>
</reference>
<name>E3IZX4_PSEI1</name>
<evidence type="ECO:0000313" key="3">
    <source>
        <dbReference type="EMBL" id="ADP85166.1"/>
    </source>
</evidence>
<dbReference type="RefSeq" id="WP_013428276.1">
    <property type="nucleotide sequence ID" value="NC_014666.1"/>
</dbReference>
<dbReference type="InParanoid" id="E3IZX4"/>
<feature type="compositionally biased region" description="Gly residues" evidence="1">
    <location>
        <begin position="274"/>
        <end position="285"/>
    </location>
</feature>
<feature type="compositionally biased region" description="Low complexity" evidence="1">
    <location>
        <begin position="69"/>
        <end position="79"/>
    </location>
</feature>
<dbReference type="Proteomes" id="UP000002484">
    <property type="component" value="Chromosome"/>
</dbReference>
<evidence type="ECO:0000256" key="2">
    <source>
        <dbReference type="SAM" id="Phobius"/>
    </source>
</evidence>
<feature type="region of interest" description="Disordered" evidence="1">
    <location>
        <begin position="340"/>
        <end position="407"/>
    </location>
</feature>
<proteinExistence type="predicted"/>
<keyword evidence="2" id="KW-1133">Transmembrane helix</keyword>
<keyword evidence="4" id="KW-1185">Reference proteome</keyword>
<dbReference type="KEGG" id="fri:FraEuI1c_7202"/>
<keyword evidence="2" id="KW-0812">Transmembrane</keyword>
<feature type="transmembrane region" description="Helical" evidence="2">
    <location>
        <begin position="90"/>
        <end position="111"/>
    </location>
</feature>
<protein>
    <submittedName>
        <fullName evidence="3">Uncharacterized protein</fullName>
    </submittedName>
</protein>
<accession>E3IZX4</accession>
<feature type="region of interest" description="Disordered" evidence="1">
    <location>
        <begin position="265"/>
        <end position="291"/>
    </location>
</feature>
<feature type="compositionally biased region" description="Low complexity" evidence="1">
    <location>
        <begin position="658"/>
        <end position="673"/>
    </location>
</feature>
<dbReference type="eggNOG" id="COG1807">
    <property type="taxonomic scope" value="Bacteria"/>
</dbReference>
<dbReference type="EMBL" id="CP002299">
    <property type="protein sequence ID" value="ADP85166.1"/>
    <property type="molecule type" value="Genomic_DNA"/>
</dbReference>
<feature type="transmembrane region" description="Helical" evidence="2">
    <location>
        <begin position="164"/>
        <end position="185"/>
    </location>
</feature>